<dbReference type="AlphaFoldDB" id="A0A409WPJ0"/>
<gene>
    <name evidence="1" type="ORF">CVT24_000743</name>
</gene>
<reference evidence="1 2" key="1">
    <citation type="journal article" date="2018" name="Evol. Lett.">
        <title>Horizontal gene cluster transfer increased hallucinogenic mushroom diversity.</title>
        <authorList>
            <person name="Reynolds H.T."/>
            <person name="Vijayakumar V."/>
            <person name="Gluck-Thaler E."/>
            <person name="Korotkin H.B."/>
            <person name="Matheny P.B."/>
            <person name="Slot J.C."/>
        </authorList>
    </citation>
    <scope>NUCLEOTIDE SEQUENCE [LARGE SCALE GENOMIC DNA]</scope>
    <source>
        <strain evidence="1 2">2629</strain>
    </source>
</reference>
<evidence type="ECO:0000313" key="1">
    <source>
        <dbReference type="EMBL" id="PPQ80413.1"/>
    </source>
</evidence>
<dbReference type="SUPFAM" id="SSF52047">
    <property type="entry name" value="RNI-like"/>
    <property type="match status" value="1"/>
</dbReference>
<dbReference type="InParanoid" id="A0A409WPJ0"/>
<keyword evidence="2" id="KW-1185">Reference proteome</keyword>
<sequence length="391" mass="44753">MGPLALSTLVLDLEEYSDTKVVLEKWIAYASKTASATANGYVQTLRVRNIGKIEAFQQPDFAEEMTVDERTPEWYLAEPSMIRVGTLLARILMAIPNLYTIEWHSNDCHPMNHFLLDHFKQFDLIDFSVRFLAVAGAYSHPEDRIRPGRQDAFKGLRSLSLNSWYNSDYDLLGEWVAETIRHSPELKSLTVIHPVYLSTDSAPSLKGLFPLPTDPEGPPAPLRLEHLSISGLRASFDDPEIISHLRGLRSIKLNNILYGPPLGVLIKDLWQPLLDAGIFPEKIELNLTEVEHKFLDYLLAYPPRRLKSLVFDNRDLLHQDTDSMNEVALRFYGEVLKKENIRDSLEELTVYTKDRHDNWGWDHWRGMVQAIEECKNMPLESVTIGCPPPTY</sequence>
<dbReference type="EMBL" id="NHTK01005364">
    <property type="protein sequence ID" value="PPQ80413.1"/>
    <property type="molecule type" value="Genomic_DNA"/>
</dbReference>
<proteinExistence type="predicted"/>
<name>A0A409WPJ0_9AGAR</name>
<dbReference type="STRING" id="181874.A0A409WPJ0"/>
<dbReference type="Proteomes" id="UP000284842">
    <property type="component" value="Unassembled WGS sequence"/>
</dbReference>
<comment type="caution">
    <text evidence="1">The sequence shown here is derived from an EMBL/GenBank/DDBJ whole genome shotgun (WGS) entry which is preliminary data.</text>
</comment>
<organism evidence="1 2">
    <name type="scientific">Panaeolus cyanescens</name>
    <dbReference type="NCBI Taxonomy" id="181874"/>
    <lineage>
        <taxon>Eukaryota</taxon>
        <taxon>Fungi</taxon>
        <taxon>Dikarya</taxon>
        <taxon>Basidiomycota</taxon>
        <taxon>Agaricomycotina</taxon>
        <taxon>Agaricomycetes</taxon>
        <taxon>Agaricomycetidae</taxon>
        <taxon>Agaricales</taxon>
        <taxon>Agaricineae</taxon>
        <taxon>Galeropsidaceae</taxon>
        <taxon>Panaeolus</taxon>
    </lineage>
</organism>
<protein>
    <submittedName>
        <fullName evidence="1">Uncharacterized protein</fullName>
    </submittedName>
</protein>
<accession>A0A409WPJ0</accession>
<dbReference type="OrthoDB" id="3541472at2759"/>
<evidence type="ECO:0000313" key="2">
    <source>
        <dbReference type="Proteomes" id="UP000284842"/>
    </source>
</evidence>